<dbReference type="InterPro" id="IPR008948">
    <property type="entry name" value="L-Aspartase-like"/>
</dbReference>
<name>A0A7R9F5E4_9NEOP</name>
<accession>A0A7R9F5E4</accession>
<protein>
    <recommendedName>
        <fullName evidence="2">fumarate hydratase</fullName>
        <ecNumber evidence="2">4.2.1.2</ecNumber>
    </recommendedName>
</protein>
<dbReference type="InterPro" id="IPR005677">
    <property type="entry name" value="Fum_hydII"/>
</dbReference>
<feature type="domain" description="Fumarase C C-terminal" evidence="5">
    <location>
        <begin position="476"/>
        <end position="541"/>
    </location>
</feature>
<proteinExistence type="inferred from homology"/>
<organism evidence="6">
    <name type="scientific">Timema bartmani</name>
    <dbReference type="NCBI Taxonomy" id="61472"/>
    <lineage>
        <taxon>Eukaryota</taxon>
        <taxon>Metazoa</taxon>
        <taxon>Ecdysozoa</taxon>
        <taxon>Arthropoda</taxon>
        <taxon>Hexapoda</taxon>
        <taxon>Insecta</taxon>
        <taxon>Pterygota</taxon>
        <taxon>Neoptera</taxon>
        <taxon>Polyneoptera</taxon>
        <taxon>Phasmatodea</taxon>
        <taxon>Timematodea</taxon>
        <taxon>Timematoidea</taxon>
        <taxon>Timematidae</taxon>
        <taxon>Timema</taxon>
    </lineage>
</organism>
<dbReference type="SUPFAM" id="SSF48557">
    <property type="entry name" value="L-aspartase-like"/>
    <property type="match status" value="1"/>
</dbReference>
<dbReference type="PANTHER" id="PTHR11444">
    <property type="entry name" value="ASPARTATEAMMONIA/ARGININOSUCCINATE/ADENYLOSUCCINATE LYASE"/>
    <property type="match status" value="1"/>
</dbReference>
<dbReference type="UniPathway" id="UPA00223">
    <property type="reaction ID" value="UER01007"/>
</dbReference>
<evidence type="ECO:0000256" key="3">
    <source>
        <dbReference type="ARBA" id="ARBA00023239"/>
    </source>
</evidence>
<dbReference type="Gene3D" id="1.10.40.30">
    <property type="entry name" value="Fumarase/aspartase (C-terminal domain)"/>
    <property type="match status" value="1"/>
</dbReference>
<dbReference type="FunFam" id="1.20.200.10:FF:000001">
    <property type="entry name" value="Fumarate hydratase, mitochondrial"/>
    <property type="match status" value="1"/>
</dbReference>
<dbReference type="Gene3D" id="1.20.200.10">
    <property type="entry name" value="Fumarase/aspartase (Central domain)"/>
    <property type="match status" value="2"/>
</dbReference>
<dbReference type="Pfam" id="PF10415">
    <property type="entry name" value="FumaraseC_C"/>
    <property type="match status" value="1"/>
</dbReference>
<evidence type="ECO:0000259" key="4">
    <source>
        <dbReference type="Pfam" id="PF00206"/>
    </source>
</evidence>
<dbReference type="GO" id="GO:0006099">
    <property type="term" value="P:tricarboxylic acid cycle"/>
    <property type="evidence" value="ECO:0007669"/>
    <property type="project" value="UniProtKB-UniPathway"/>
</dbReference>
<dbReference type="NCBIfam" id="TIGR00979">
    <property type="entry name" value="fumC_II"/>
    <property type="match status" value="1"/>
</dbReference>
<dbReference type="InterPro" id="IPR018951">
    <property type="entry name" value="Fumarase_C_C"/>
</dbReference>
<evidence type="ECO:0000256" key="2">
    <source>
        <dbReference type="ARBA" id="ARBA00012921"/>
    </source>
</evidence>
<dbReference type="InterPro" id="IPR022761">
    <property type="entry name" value="Fumarate_lyase_N"/>
</dbReference>
<dbReference type="InterPro" id="IPR024083">
    <property type="entry name" value="Fumarase/histidase_N"/>
</dbReference>
<dbReference type="PANTHER" id="PTHR11444:SF1">
    <property type="entry name" value="FUMARATE HYDRATASE, MITOCHONDRIAL"/>
    <property type="match status" value="1"/>
</dbReference>
<comment type="similarity">
    <text evidence="1">Belongs to the class-II fumarase/aspartase family. Fumarase subfamily.</text>
</comment>
<evidence type="ECO:0000259" key="5">
    <source>
        <dbReference type="Pfam" id="PF10415"/>
    </source>
</evidence>
<evidence type="ECO:0000313" key="6">
    <source>
        <dbReference type="EMBL" id="CAD7447113.1"/>
    </source>
</evidence>
<feature type="domain" description="Fumarate lyase N-terminal" evidence="4">
    <location>
        <begin position="56"/>
        <end position="369"/>
    </location>
</feature>
<dbReference type="FunFam" id="1.10.275.10:FF:000001">
    <property type="entry name" value="Fumarate hydratase, mitochondrial"/>
    <property type="match status" value="1"/>
</dbReference>
<dbReference type="AlphaFoldDB" id="A0A7R9F5E4"/>
<dbReference type="Pfam" id="PF00206">
    <property type="entry name" value="Lyase_1"/>
    <property type="match status" value="1"/>
</dbReference>
<gene>
    <name evidence="6" type="ORF">TBIB3V08_LOCUS9429</name>
</gene>
<dbReference type="HAMAP" id="MF_00743">
    <property type="entry name" value="FumaraseC"/>
    <property type="match status" value="1"/>
</dbReference>
<keyword evidence="3" id="KW-0456">Lyase</keyword>
<dbReference type="EMBL" id="OD568564">
    <property type="protein sequence ID" value="CAD7447113.1"/>
    <property type="molecule type" value="Genomic_DNA"/>
</dbReference>
<dbReference type="FunFam" id="1.10.40.30:FF:000002">
    <property type="entry name" value="Fumarate hydratase class II"/>
    <property type="match status" value="1"/>
</dbReference>
<dbReference type="GO" id="GO:0006108">
    <property type="term" value="P:malate metabolic process"/>
    <property type="evidence" value="ECO:0007669"/>
    <property type="project" value="TreeGrafter"/>
</dbReference>
<sequence length="544" mass="59052">MEQMALNLPVQFRVILLQREDHHHPDHIEFQTSKFRGGDISEEQDGDFRIEKDTMGEVKVPANKYYGSQTVRSINNFPIGVDTERMPFPIITSMGILKKAAATINKEFGLEPKLADAICQACDDVICGKLYKDHFPLVIWQTGSGTQTNMNTNEVISNRAIEILGGKLGSKTPVHPNDHVNKSQSSNDTFPTAMHIAVAREIHTTLLPGLGVLHKALDCKAKEFEHIIKIGRTHLMDAVPLTLGQEFSGYAAQVKSGIDRVCATLPRLYELALGGTAVGTGLNTRIGFAEKCAAEIAKITGLPFVTAPNKFEALACHDTLVEVSGALNVLAVSLMKIGNDIRLLASGPRCGLAEISLPENEPGSSIMPGESSRQGVSRTTTILQLIKIPTRKVNPTQSEAITMVAAQVMGNHVAVTIGGSNGHFELNVFKPQMASNVLRSIRLIGDSCKSFTENCVVGIKANEEQISQLLNQSLMLVTALNPHIGYDKVTALNSLAQYIDTSAQIAKTAHKEGTTLKAAALKLGYLTEEEFSKWVRPENMLGPK</sequence>
<dbReference type="GO" id="GO:0006106">
    <property type="term" value="P:fumarate metabolic process"/>
    <property type="evidence" value="ECO:0007669"/>
    <property type="project" value="InterPro"/>
</dbReference>
<dbReference type="PRINTS" id="PR00149">
    <property type="entry name" value="FUMRATELYASE"/>
</dbReference>
<dbReference type="CDD" id="cd01362">
    <property type="entry name" value="Fumarase_classII"/>
    <property type="match status" value="1"/>
</dbReference>
<dbReference type="GO" id="GO:0005739">
    <property type="term" value="C:mitochondrion"/>
    <property type="evidence" value="ECO:0007669"/>
    <property type="project" value="TreeGrafter"/>
</dbReference>
<evidence type="ECO:0000256" key="1">
    <source>
        <dbReference type="ARBA" id="ARBA00009084"/>
    </source>
</evidence>
<dbReference type="EC" id="4.2.1.2" evidence="2"/>
<dbReference type="Gene3D" id="1.10.275.10">
    <property type="entry name" value="Fumarase/aspartase (N-terminal domain)"/>
    <property type="match status" value="1"/>
</dbReference>
<reference evidence="6" key="1">
    <citation type="submission" date="2020-11" db="EMBL/GenBank/DDBJ databases">
        <authorList>
            <person name="Tran Van P."/>
        </authorList>
    </citation>
    <scope>NUCLEOTIDE SEQUENCE</scope>
</reference>
<dbReference type="GO" id="GO:0004333">
    <property type="term" value="F:fumarate hydratase activity"/>
    <property type="evidence" value="ECO:0007669"/>
    <property type="project" value="UniProtKB-EC"/>
</dbReference>
<dbReference type="InterPro" id="IPR000362">
    <property type="entry name" value="Fumarate_lyase_fam"/>
</dbReference>